<evidence type="ECO:0000313" key="2">
    <source>
        <dbReference type="Proteomes" id="UP000471120"/>
    </source>
</evidence>
<reference evidence="1 2" key="1">
    <citation type="submission" date="2018-07" db="EMBL/GenBank/DDBJ databases">
        <title>Genome sequence of Rhodococcus rhodnii ATCC 35071 from Rhodnius prolixus.</title>
        <authorList>
            <person name="Patel V."/>
            <person name="Vogel K.J."/>
        </authorList>
    </citation>
    <scope>NUCLEOTIDE SEQUENCE [LARGE SCALE GENOMIC DNA]</scope>
    <source>
        <strain evidence="1 2">ATCC 35071</strain>
    </source>
</reference>
<proteinExistence type="predicted"/>
<dbReference type="AlphaFoldDB" id="A0A6P2CAX1"/>
<protein>
    <submittedName>
        <fullName evidence="1">Uncharacterized protein</fullName>
    </submittedName>
</protein>
<accession>A0A6P2CAX1</accession>
<evidence type="ECO:0000313" key="1">
    <source>
        <dbReference type="EMBL" id="TXG89482.1"/>
    </source>
</evidence>
<dbReference type="EMBL" id="QRCM01000001">
    <property type="protein sequence ID" value="TXG89482.1"/>
    <property type="molecule type" value="Genomic_DNA"/>
</dbReference>
<dbReference type="Proteomes" id="UP000471120">
    <property type="component" value="Unassembled WGS sequence"/>
</dbReference>
<gene>
    <name evidence="1" type="ORF">DW322_03640</name>
</gene>
<organism evidence="1 2">
    <name type="scientific">Rhodococcus rhodnii</name>
    <dbReference type="NCBI Taxonomy" id="38312"/>
    <lineage>
        <taxon>Bacteria</taxon>
        <taxon>Bacillati</taxon>
        <taxon>Actinomycetota</taxon>
        <taxon>Actinomycetes</taxon>
        <taxon>Mycobacteriales</taxon>
        <taxon>Nocardiaceae</taxon>
        <taxon>Rhodococcus</taxon>
    </lineage>
</organism>
<comment type="caution">
    <text evidence="1">The sequence shown here is derived from an EMBL/GenBank/DDBJ whole genome shotgun (WGS) entry which is preliminary data.</text>
</comment>
<name>A0A6P2CAX1_9NOCA</name>
<sequence length="80" mass="8415">MPAPPGTGFGGVAKGVWTTTDLWMIGLFVGTARAPMSHGATTLGAMRRGEWAIDLQAVYDASQDGVIRAGTLEQLQIPRS</sequence>